<dbReference type="Proteomes" id="UP000000758">
    <property type="component" value="Chromosome"/>
</dbReference>
<protein>
    <submittedName>
        <fullName evidence="1">Uncharacterized protein</fullName>
    </submittedName>
</protein>
<reference evidence="1 2" key="1">
    <citation type="journal article" date="2006" name="Proc. Natl. Acad. Sci. U.S.A.">
        <title>Genomic analysis of the uncultivated marine crenarchaeote Cenarchaeum symbiosum.</title>
        <authorList>
            <person name="Hallam S.J."/>
            <person name="Konstantinidis K.T."/>
            <person name="Putnam N."/>
            <person name="Schleper C."/>
            <person name="Watanabe Y."/>
            <person name="Sugahara J."/>
            <person name="Preston C."/>
            <person name="de la Torre J."/>
            <person name="Richardson P.M."/>
            <person name="DeLong E.F."/>
        </authorList>
    </citation>
    <scope>NUCLEOTIDE SEQUENCE [LARGE SCALE GENOMIC DNA]</scope>
    <source>
        <strain evidence="2">A</strain>
    </source>
</reference>
<accession>A0RU72</accession>
<organism evidence="1 2">
    <name type="scientific">Cenarchaeum symbiosum (strain A)</name>
    <dbReference type="NCBI Taxonomy" id="414004"/>
    <lineage>
        <taxon>Archaea</taxon>
        <taxon>Nitrososphaerota</taxon>
        <taxon>Candidatus Cenarchaeales</taxon>
        <taxon>Candidatus Cenarchaeaceae</taxon>
        <taxon>Candidatus Cenarchaeum</taxon>
    </lineage>
</organism>
<keyword evidence="2" id="KW-1185">Reference proteome</keyword>
<gene>
    <name evidence="1" type="ordered locus">CENSYa_0247</name>
</gene>
<dbReference type="EMBL" id="DP000238">
    <property type="protein sequence ID" value="ABK76889.1"/>
    <property type="molecule type" value="Genomic_DNA"/>
</dbReference>
<dbReference type="KEGG" id="csy:CENSYa_0247"/>
<dbReference type="EnsemblBacteria" id="ABK76889">
    <property type="protein sequence ID" value="ABK76889"/>
    <property type="gene ID" value="CENSYa_0247"/>
</dbReference>
<proteinExistence type="predicted"/>
<name>A0RU72_CENSY</name>
<sequence>MEVHIFYGGGAQVLKYRPRQSKRPKRGRYASRYTVAEQKMAAERDYERCINMWAGLAATDRNSTHILHYDWEQAGYAVISIKKPVITPAKWIDVACFDMFEYGPGRSGEEITPLGDLIDEIEDSNITGGGGAQ</sequence>
<dbReference type="AlphaFoldDB" id="A0RU72"/>
<evidence type="ECO:0000313" key="2">
    <source>
        <dbReference type="Proteomes" id="UP000000758"/>
    </source>
</evidence>
<evidence type="ECO:0000313" key="1">
    <source>
        <dbReference type="EMBL" id="ABK76889.1"/>
    </source>
</evidence>
<dbReference type="HOGENOM" id="CLU_134201_0_0_2"/>